<reference evidence="1" key="1">
    <citation type="journal article" date="2020" name="Stud. Mycol.">
        <title>101 Dothideomycetes genomes: a test case for predicting lifestyles and emergence of pathogens.</title>
        <authorList>
            <person name="Haridas S."/>
            <person name="Albert R."/>
            <person name="Binder M."/>
            <person name="Bloem J."/>
            <person name="Labutti K."/>
            <person name="Salamov A."/>
            <person name="Andreopoulos B."/>
            <person name="Baker S."/>
            <person name="Barry K."/>
            <person name="Bills G."/>
            <person name="Bluhm B."/>
            <person name="Cannon C."/>
            <person name="Castanera R."/>
            <person name="Culley D."/>
            <person name="Daum C."/>
            <person name="Ezra D."/>
            <person name="Gonzalez J."/>
            <person name="Henrissat B."/>
            <person name="Kuo A."/>
            <person name="Liang C."/>
            <person name="Lipzen A."/>
            <person name="Lutzoni F."/>
            <person name="Magnuson J."/>
            <person name="Mondo S."/>
            <person name="Nolan M."/>
            <person name="Ohm R."/>
            <person name="Pangilinan J."/>
            <person name="Park H.-J."/>
            <person name="Ramirez L."/>
            <person name="Alfaro M."/>
            <person name="Sun H."/>
            <person name="Tritt A."/>
            <person name="Yoshinaga Y."/>
            <person name="Zwiers L.-H."/>
            <person name="Turgeon B."/>
            <person name="Goodwin S."/>
            <person name="Spatafora J."/>
            <person name="Crous P."/>
            <person name="Grigoriev I."/>
        </authorList>
    </citation>
    <scope>NUCLEOTIDE SEQUENCE</scope>
    <source>
        <strain evidence="1">CBS 107.79</strain>
    </source>
</reference>
<dbReference type="OrthoDB" id="10401062at2759"/>
<gene>
    <name evidence="1" type="ORF">BU23DRAFT_305468</name>
</gene>
<accession>A0A6A5URM2</accession>
<keyword evidence="2" id="KW-1185">Reference proteome</keyword>
<evidence type="ECO:0000313" key="1">
    <source>
        <dbReference type="EMBL" id="KAF1967060.1"/>
    </source>
</evidence>
<dbReference type="AlphaFoldDB" id="A0A6A5URM2"/>
<proteinExistence type="predicted"/>
<name>A0A6A5URM2_9PLEO</name>
<dbReference type="Proteomes" id="UP000800036">
    <property type="component" value="Unassembled WGS sequence"/>
</dbReference>
<evidence type="ECO:0000313" key="2">
    <source>
        <dbReference type="Proteomes" id="UP000800036"/>
    </source>
</evidence>
<protein>
    <submittedName>
        <fullName evidence="1">Uncharacterized protein</fullName>
    </submittedName>
</protein>
<sequence>MEACLATRRFYLARAPTSSHISTLPSPAYPSPSIVSMLPAPPFLLISRSDSFVRYFPTS</sequence>
<dbReference type="EMBL" id="ML976738">
    <property type="protein sequence ID" value="KAF1967060.1"/>
    <property type="molecule type" value="Genomic_DNA"/>
</dbReference>
<organism evidence="1 2">
    <name type="scientific">Bimuria novae-zelandiae CBS 107.79</name>
    <dbReference type="NCBI Taxonomy" id="1447943"/>
    <lineage>
        <taxon>Eukaryota</taxon>
        <taxon>Fungi</taxon>
        <taxon>Dikarya</taxon>
        <taxon>Ascomycota</taxon>
        <taxon>Pezizomycotina</taxon>
        <taxon>Dothideomycetes</taxon>
        <taxon>Pleosporomycetidae</taxon>
        <taxon>Pleosporales</taxon>
        <taxon>Massarineae</taxon>
        <taxon>Didymosphaeriaceae</taxon>
        <taxon>Bimuria</taxon>
    </lineage>
</organism>